<dbReference type="AlphaFoldDB" id="A0A1X2IHZ2"/>
<proteinExistence type="predicted"/>
<evidence type="ECO:0000313" key="2">
    <source>
        <dbReference type="EMBL" id="ORZ16893.1"/>
    </source>
</evidence>
<organism evidence="2 3">
    <name type="scientific">Absidia repens</name>
    <dbReference type="NCBI Taxonomy" id="90262"/>
    <lineage>
        <taxon>Eukaryota</taxon>
        <taxon>Fungi</taxon>
        <taxon>Fungi incertae sedis</taxon>
        <taxon>Mucoromycota</taxon>
        <taxon>Mucoromycotina</taxon>
        <taxon>Mucoromycetes</taxon>
        <taxon>Mucorales</taxon>
        <taxon>Cunninghamellaceae</taxon>
        <taxon>Absidia</taxon>
    </lineage>
</organism>
<sequence>MTHQNQFTWGFMLENTLFVEFDQANHIIIENSYQQKKMKQSSHHIKSLSVVNSNNTASTTTVQDDANFHLYSQHYPYQKQQKRSRSQQQQHNTRRRHSQATIPLTKRSSSNNLYLSPSRLPDPSTSVSLTYPLTTSISTSTSTSTLSTSLSPSSSSTMVPFSPPMVLSNPNHLHDMTLASSYSSSAIENMSTSLLSNNNMPITDDNFTSLWNSSWLDSLYATSSTSSMQALLIPCRKTNFYFALFEQKYNQSEK</sequence>
<dbReference type="EMBL" id="MCGE01000010">
    <property type="protein sequence ID" value="ORZ16893.1"/>
    <property type="molecule type" value="Genomic_DNA"/>
</dbReference>
<comment type="caution">
    <text evidence="2">The sequence shown here is derived from an EMBL/GenBank/DDBJ whole genome shotgun (WGS) entry which is preliminary data.</text>
</comment>
<feature type="region of interest" description="Disordered" evidence="1">
    <location>
        <begin position="77"/>
        <end position="127"/>
    </location>
</feature>
<accession>A0A1X2IHZ2</accession>
<dbReference type="Proteomes" id="UP000193560">
    <property type="component" value="Unassembled WGS sequence"/>
</dbReference>
<evidence type="ECO:0000313" key="3">
    <source>
        <dbReference type="Proteomes" id="UP000193560"/>
    </source>
</evidence>
<gene>
    <name evidence="2" type="ORF">BCR42DRAFT_450735</name>
</gene>
<name>A0A1X2IHZ2_9FUNG</name>
<dbReference type="OrthoDB" id="2286358at2759"/>
<reference evidence="2 3" key="1">
    <citation type="submission" date="2016-07" db="EMBL/GenBank/DDBJ databases">
        <title>Pervasive Adenine N6-methylation of Active Genes in Fungi.</title>
        <authorList>
            <consortium name="DOE Joint Genome Institute"/>
            <person name="Mondo S.J."/>
            <person name="Dannebaum R.O."/>
            <person name="Kuo R.C."/>
            <person name="Labutti K."/>
            <person name="Haridas S."/>
            <person name="Kuo A."/>
            <person name="Salamov A."/>
            <person name="Ahrendt S.R."/>
            <person name="Lipzen A."/>
            <person name="Sullivan W."/>
            <person name="Andreopoulos W.B."/>
            <person name="Clum A."/>
            <person name="Lindquist E."/>
            <person name="Daum C."/>
            <person name="Ramamoorthy G.K."/>
            <person name="Gryganskyi A."/>
            <person name="Culley D."/>
            <person name="Magnuson J.K."/>
            <person name="James T.Y."/>
            <person name="O'Malley M.A."/>
            <person name="Stajich J.E."/>
            <person name="Spatafora J.W."/>
            <person name="Visel A."/>
            <person name="Grigoriev I.V."/>
        </authorList>
    </citation>
    <scope>NUCLEOTIDE SEQUENCE [LARGE SCALE GENOMIC DNA]</scope>
    <source>
        <strain evidence="2 3">NRRL 1336</strain>
    </source>
</reference>
<protein>
    <submittedName>
        <fullName evidence="2">Uncharacterized protein</fullName>
    </submittedName>
</protein>
<keyword evidence="3" id="KW-1185">Reference proteome</keyword>
<feature type="compositionally biased region" description="Polar residues" evidence="1">
    <location>
        <begin position="99"/>
        <end position="115"/>
    </location>
</feature>
<evidence type="ECO:0000256" key="1">
    <source>
        <dbReference type="SAM" id="MobiDB-lite"/>
    </source>
</evidence>